<dbReference type="InterPro" id="IPR000866">
    <property type="entry name" value="AhpC/TSA"/>
</dbReference>
<dbReference type="PROSITE" id="PS51352">
    <property type="entry name" value="THIOREDOXIN_2"/>
    <property type="match status" value="1"/>
</dbReference>
<dbReference type="InterPro" id="IPR036249">
    <property type="entry name" value="Thioredoxin-like_sf"/>
</dbReference>
<dbReference type="RefSeq" id="WP_160645982.1">
    <property type="nucleotide sequence ID" value="NZ_SIJB01000022.1"/>
</dbReference>
<evidence type="ECO:0000259" key="2">
    <source>
        <dbReference type="PROSITE" id="PS51352"/>
    </source>
</evidence>
<dbReference type="EMBL" id="SIJB01000022">
    <property type="protein sequence ID" value="NBI29141.1"/>
    <property type="molecule type" value="Genomic_DNA"/>
</dbReference>
<dbReference type="GO" id="GO:0016491">
    <property type="term" value="F:oxidoreductase activity"/>
    <property type="evidence" value="ECO:0007669"/>
    <property type="project" value="InterPro"/>
</dbReference>
<dbReference type="InterPro" id="IPR050553">
    <property type="entry name" value="Thioredoxin_ResA/DsbE_sf"/>
</dbReference>
<sequence>MRLRTELPIFQGVSEWVNGELSKDELTGKPVLIHFWAVSCHLCKESLSQINEWREKYEAQYNLTVIGVHMPRSEKDTDIDVAKENIQKYGLKHPVMIDNQHAITDRFQNEHVPAYYLFDENHQLRHFQAGEKGLKMVEQRINKILSPKE</sequence>
<proteinExistence type="predicted"/>
<name>A0A6N9Q2Y4_9BACL</name>
<gene>
    <name evidence="3" type="ORF">ERL59_09230</name>
</gene>
<reference evidence="3 4" key="1">
    <citation type="submission" date="2019-01" db="EMBL/GenBank/DDBJ databases">
        <title>Chengkuizengella sp. nov., isolated from deep-sea sediment of East Pacific Ocean.</title>
        <authorList>
            <person name="Yang J."/>
            <person name="Lai Q."/>
            <person name="Shao Z."/>
        </authorList>
    </citation>
    <scope>NUCLEOTIDE SEQUENCE [LARGE SCALE GENOMIC DNA]</scope>
    <source>
        <strain evidence="3 4">YPA3-1-1</strain>
    </source>
</reference>
<evidence type="ECO:0000313" key="4">
    <source>
        <dbReference type="Proteomes" id="UP000448943"/>
    </source>
</evidence>
<dbReference type="PANTHER" id="PTHR42852">
    <property type="entry name" value="THIOL:DISULFIDE INTERCHANGE PROTEIN DSBE"/>
    <property type="match status" value="1"/>
</dbReference>
<accession>A0A6N9Q2Y4</accession>
<protein>
    <submittedName>
        <fullName evidence="3">Redoxin domain-containing protein</fullName>
    </submittedName>
</protein>
<feature type="domain" description="Thioredoxin" evidence="2">
    <location>
        <begin position="1"/>
        <end position="146"/>
    </location>
</feature>
<dbReference type="Proteomes" id="UP000448943">
    <property type="component" value="Unassembled WGS sequence"/>
</dbReference>
<keyword evidence="1" id="KW-1015">Disulfide bond</keyword>
<comment type="caution">
    <text evidence="3">The sequence shown here is derived from an EMBL/GenBank/DDBJ whole genome shotgun (WGS) entry which is preliminary data.</text>
</comment>
<evidence type="ECO:0000256" key="1">
    <source>
        <dbReference type="ARBA" id="ARBA00023157"/>
    </source>
</evidence>
<dbReference type="InterPro" id="IPR013766">
    <property type="entry name" value="Thioredoxin_domain"/>
</dbReference>
<organism evidence="3 4">
    <name type="scientific">Chengkuizengella marina</name>
    <dbReference type="NCBI Taxonomy" id="2507566"/>
    <lineage>
        <taxon>Bacteria</taxon>
        <taxon>Bacillati</taxon>
        <taxon>Bacillota</taxon>
        <taxon>Bacilli</taxon>
        <taxon>Bacillales</taxon>
        <taxon>Paenibacillaceae</taxon>
        <taxon>Chengkuizengella</taxon>
    </lineage>
</organism>
<dbReference type="Pfam" id="PF00578">
    <property type="entry name" value="AhpC-TSA"/>
    <property type="match status" value="1"/>
</dbReference>
<dbReference type="SUPFAM" id="SSF52833">
    <property type="entry name" value="Thioredoxin-like"/>
    <property type="match status" value="1"/>
</dbReference>
<keyword evidence="4" id="KW-1185">Reference proteome</keyword>
<dbReference type="PANTHER" id="PTHR42852:SF12">
    <property type="entry name" value="THIOL-DISULFIDE OXIDOREDUCTASE YKUV"/>
    <property type="match status" value="1"/>
</dbReference>
<dbReference type="OrthoDB" id="9811352at2"/>
<dbReference type="Gene3D" id="3.40.30.10">
    <property type="entry name" value="Glutaredoxin"/>
    <property type="match status" value="1"/>
</dbReference>
<evidence type="ECO:0000313" key="3">
    <source>
        <dbReference type="EMBL" id="NBI29141.1"/>
    </source>
</evidence>
<dbReference type="AlphaFoldDB" id="A0A6N9Q2Y4"/>
<dbReference type="GO" id="GO:0016209">
    <property type="term" value="F:antioxidant activity"/>
    <property type="evidence" value="ECO:0007669"/>
    <property type="project" value="InterPro"/>
</dbReference>